<dbReference type="RefSeq" id="WP_012566136.1">
    <property type="nucleotide sequence ID" value="NZ_JBHTCM010000004.1"/>
</dbReference>
<dbReference type="Proteomes" id="UP001596456">
    <property type="component" value="Unassembled WGS sequence"/>
</dbReference>
<accession>A0ABW2KS65</accession>
<protein>
    <submittedName>
        <fullName evidence="1">Uncharacterized protein</fullName>
    </submittedName>
</protein>
<reference evidence="2" key="1">
    <citation type="journal article" date="2019" name="Int. J. Syst. Evol. Microbiol.">
        <title>The Global Catalogue of Microorganisms (GCM) 10K type strain sequencing project: providing services to taxonomists for standard genome sequencing and annotation.</title>
        <authorList>
            <consortium name="The Broad Institute Genomics Platform"/>
            <consortium name="The Broad Institute Genome Sequencing Center for Infectious Disease"/>
            <person name="Wu L."/>
            <person name="Ma J."/>
        </authorList>
    </citation>
    <scope>NUCLEOTIDE SEQUENCE [LARGE SCALE GENOMIC DNA]</scope>
    <source>
        <strain evidence="2">CGMCC 1.16275</strain>
    </source>
</reference>
<organism evidence="1 2">
    <name type="scientific">Rhodocista pekingensis</name>
    <dbReference type="NCBI Taxonomy" id="201185"/>
    <lineage>
        <taxon>Bacteria</taxon>
        <taxon>Pseudomonadati</taxon>
        <taxon>Pseudomonadota</taxon>
        <taxon>Alphaproteobacteria</taxon>
        <taxon>Rhodospirillales</taxon>
        <taxon>Azospirillaceae</taxon>
        <taxon>Rhodocista</taxon>
    </lineage>
</organism>
<proteinExistence type="predicted"/>
<dbReference type="EMBL" id="JBHTCM010000004">
    <property type="protein sequence ID" value="MFC7331845.1"/>
    <property type="molecule type" value="Genomic_DNA"/>
</dbReference>
<gene>
    <name evidence="1" type="ORF">ACFQPS_01590</name>
</gene>
<name>A0ABW2KS65_9PROT</name>
<evidence type="ECO:0000313" key="1">
    <source>
        <dbReference type="EMBL" id="MFC7331845.1"/>
    </source>
</evidence>
<sequence>MSNLHKRAMEAVLQAAEMDVLGSLEEREIRDRHSEEGDEAVLDVAILHAYRVFVRICENQGLTADGWLFADLAGELAEEMAQEEQA</sequence>
<comment type="caution">
    <text evidence="1">The sequence shown here is derived from an EMBL/GenBank/DDBJ whole genome shotgun (WGS) entry which is preliminary data.</text>
</comment>
<evidence type="ECO:0000313" key="2">
    <source>
        <dbReference type="Proteomes" id="UP001596456"/>
    </source>
</evidence>
<keyword evidence="2" id="KW-1185">Reference proteome</keyword>